<comment type="cofactor">
    <cofactor evidence="6">
        <name>[2Fe-2S] cluster</name>
        <dbReference type="ChEBI" id="CHEBI:190135"/>
    </cofactor>
</comment>
<dbReference type="AlphaFoldDB" id="A0A2V4TIZ0"/>
<dbReference type="GO" id="GO:0051537">
    <property type="term" value="F:2 iron, 2 sulfur cluster binding"/>
    <property type="evidence" value="ECO:0007669"/>
    <property type="project" value="UniProtKB-KW"/>
</dbReference>
<dbReference type="PANTHER" id="PTHR45331">
    <property type="entry name" value="OXIDOREDUCTASE, IRON-SULPHUR BINDING SUBUNIT-RELATED-RELATED"/>
    <property type="match status" value="1"/>
</dbReference>
<dbReference type="SUPFAM" id="SSF47741">
    <property type="entry name" value="CO dehydrogenase ISP C-domain like"/>
    <property type="match status" value="1"/>
</dbReference>
<dbReference type="FunFam" id="1.10.150.120:FF:000003">
    <property type="entry name" value="Carbon monoxide dehydrogenase, small subunit"/>
    <property type="match status" value="1"/>
</dbReference>
<name>A0A2V4TIZ0_9BURK</name>
<evidence type="ECO:0000256" key="1">
    <source>
        <dbReference type="ARBA" id="ARBA00022714"/>
    </source>
</evidence>
<dbReference type="PROSITE" id="PS00197">
    <property type="entry name" value="2FE2S_FER_1"/>
    <property type="match status" value="1"/>
</dbReference>
<evidence type="ECO:0000256" key="3">
    <source>
        <dbReference type="ARBA" id="ARBA00023002"/>
    </source>
</evidence>
<proteinExistence type="predicted"/>
<protein>
    <submittedName>
        <fullName evidence="9">Xanthine dehydrogenase YagT iron-sulfur-binding subunit</fullName>
    </submittedName>
</protein>
<dbReference type="SUPFAM" id="SSF54292">
    <property type="entry name" value="2Fe-2S ferredoxin-like"/>
    <property type="match status" value="1"/>
</dbReference>
<keyword evidence="4" id="KW-0408">Iron</keyword>
<gene>
    <name evidence="9" type="ORF">C7410_10426</name>
</gene>
<dbReference type="Pfam" id="PF01799">
    <property type="entry name" value="Fer2_2"/>
    <property type="match status" value="1"/>
</dbReference>
<evidence type="ECO:0000313" key="10">
    <source>
        <dbReference type="Proteomes" id="UP000247772"/>
    </source>
</evidence>
<evidence type="ECO:0000313" key="9">
    <source>
        <dbReference type="EMBL" id="PYE25449.1"/>
    </source>
</evidence>
<dbReference type="PROSITE" id="PS51318">
    <property type="entry name" value="TAT"/>
    <property type="match status" value="1"/>
</dbReference>
<dbReference type="Gene3D" id="3.10.20.30">
    <property type="match status" value="1"/>
</dbReference>
<dbReference type="GO" id="GO:0046872">
    <property type="term" value="F:metal ion binding"/>
    <property type="evidence" value="ECO:0007669"/>
    <property type="project" value="UniProtKB-KW"/>
</dbReference>
<dbReference type="InterPro" id="IPR001041">
    <property type="entry name" value="2Fe-2S_ferredoxin-type"/>
</dbReference>
<dbReference type="EMBL" id="QJSQ01000004">
    <property type="protein sequence ID" value="PYE25449.1"/>
    <property type="molecule type" value="Genomic_DNA"/>
</dbReference>
<feature type="domain" description="2Fe-2S ferredoxin-type" evidence="8">
    <location>
        <begin position="77"/>
        <end position="153"/>
    </location>
</feature>
<dbReference type="Pfam" id="PF00111">
    <property type="entry name" value="Fer2"/>
    <property type="match status" value="1"/>
</dbReference>
<feature type="region of interest" description="Disordered" evidence="7">
    <location>
        <begin position="1"/>
        <end position="28"/>
    </location>
</feature>
<keyword evidence="1" id="KW-0001">2Fe-2S</keyword>
<dbReference type="InterPro" id="IPR019546">
    <property type="entry name" value="TAT_signal_bac_arc"/>
</dbReference>
<dbReference type="InterPro" id="IPR006058">
    <property type="entry name" value="2Fe2S_fd_BS"/>
</dbReference>
<evidence type="ECO:0000256" key="7">
    <source>
        <dbReference type="SAM" id="MobiDB-lite"/>
    </source>
</evidence>
<dbReference type="NCBIfam" id="TIGR01409">
    <property type="entry name" value="TAT_signal_seq"/>
    <property type="match status" value="1"/>
</dbReference>
<evidence type="ECO:0000256" key="5">
    <source>
        <dbReference type="ARBA" id="ARBA00023014"/>
    </source>
</evidence>
<dbReference type="Gene3D" id="1.10.150.120">
    <property type="entry name" value="[2Fe-2S]-binding domain"/>
    <property type="match status" value="1"/>
</dbReference>
<reference evidence="9 10" key="1">
    <citation type="submission" date="2018-06" db="EMBL/GenBank/DDBJ databases">
        <title>Genomic Encyclopedia of Type Strains, Phase IV (KMG-V): Genome sequencing to study the core and pangenomes of soil and plant-associated prokaryotes.</title>
        <authorList>
            <person name="Whitman W."/>
        </authorList>
    </citation>
    <scope>NUCLEOTIDE SEQUENCE [LARGE SCALE GENOMIC DNA]</scope>
    <source>
        <strain evidence="9 10">SRCL-318</strain>
    </source>
</reference>
<dbReference type="InterPro" id="IPR006311">
    <property type="entry name" value="TAT_signal"/>
</dbReference>
<keyword evidence="2" id="KW-0479">Metal-binding</keyword>
<comment type="caution">
    <text evidence="9">The sequence shown here is derived from an EMBL/GenBank/DDBJ whole genome shotgun (WGS) entry which is preliminary data.</text>
</comment>
<organism evidence="9 10">
    <name type="scientific">Paraburkholderia silvatlantica</name>
    <dbReference type="NCBI Taxonomy" id="321895"/>
    <lineage>
        <taxon>Bacteria</taxon>
        <taxon>Pseudomonadati</taxon>
        <taxon>Pseudomonadota</taxon>
        <taxon>Betaproteobacteria</taxon>
        <taxon>Burkholderiales</taxon>
        <taxon>Burkholderiaceae</taxon>
        <taxon>Paraburkholderia</taxon>
    </lineage>
</organism>
<dbReference type="Proteomes" id="UP000247772">
    <property type="component" value="Unassembled WGS sequence"/>
</dbReference>
<keyword evidence="5" id="KW-0411">Iron-sulfur</keyword>
<dbReference type="PROSITE" id="PS51085">
    <property type="entry name" value="2FE2S_FER_2"/>
    <property type="match status" value="1"/>
</dbReference>
<dbReference type="InterPro" id="IPR036884">
    <property type="entry name" value="2Fe-2S-bd_dom_sf"/>
</dbReference>
<evidence type="ECO:0000256" key="2">
    <source>
        <dbReference type="ARBA" id="ARBA00022723"/>
    </source>
</evidence>
<dbReference type="InterPro" id="IPR002888">
    <property type="entry name" value="2Fe-2S-bd"/>
</dbReference>
<dbReference type="InterPro" id="IPR052914">
    <property type="entry name" value="Aldehyde_Oxdr_Iron-Sulfur"/>
</dbReference>
<dbReference type="GO" id="GO:0016903">
    <property type="term" value="F:oxidoreductase activity, acting on the aldehyde or oxo group of donors"/>
    <property type="evidence" value="ECO:0007669"/>
    <property type="project" value="TreeGrafter"/>
</dbReference>
<accession>A0A2V4TIZ0</accession>
<feature type="compositionally biased region" description="Basic and acidic residues" evidence="7">
    <location>
        <begin position="1"/>
        <end position="12"/>
    </location>
</feature>
<evidence type="ECO:0000259" key="8">
    <source>
        <dbReference type="PROSITE" id="PS51085"/>
    </source>
</evidence>
<evidence type="ECO:0000256" key="4">
    <source>
        <dbReference type="ARBA" id="ARBA00023004"/>
    </source>
</evidence>
<dbReference type="RefSeq" id="WP_244922895.1">
    <property type="nucleotide sequence ID" value="NZ_QJSQ01000004.1"/>
</dbReference>
<dbReference type="CDD" id="cd00207">
    <property type="entry name" value="fer2"/>
    <property type="match status" value="1"/>
</dbReference>
<dbReference type="InterPro" id="IPR012675">
    <property type="entry name" value="Beta-grasp_dom_sf"/>
</dbReference>
<keyword evidence="3" id="KW-0560">Oxidoreductase</keyword>
<dbReference type="FunFam" id="3.10.20.30:FF:000020">
    <property type="entry name" value="Xanthine dehydrogenase iron-sulfur subunit"/>
    <property type="match status" value="1"/>
</dbReference>
<sequence>MTERDTTAREPAPDSAPAALERDRARNGMSRRRFLQSAGVSGLAAAGGGLIPAAPAQADMPQTDVMPAGETATGGGYPVRLVVNGVERRLRTTSNAVLLDVLRDELQLTGTKKGCDHGQCGACTVHVNGVSVNSCLSLAVMHDGDAITTVEGLAHNDRLHPIQQAFWDHDAYQCGYCTAGQMMSAVAVLADKRIPADDHALREAMSGNICRCGAYKNIVAAIQDARGTTRRAG</sequence>
<dbReference type="InterPro" id="IPR036010">
    <property type="entry name" value="2Fe-2S_ferredoxin-like_sf"/>
</dbReference>
<dbReference type="PANTHER" id="PTHR45331:SF2">
    <property type="entry name" value="OXIDOREDUCTASE WITH IRON-SULFUR SUBUNIT"/>
    <property type="match status" value="1"/>
</dbReference>
<evidence type="ECO:0000256" key="6">
    <source>
        <dbReference type="ARBA" id="ARBA00034078"/>
    </source>
</evidence>